<evidence type="ECO:0000313" key="1">
    <source>
        <dbReference type="EMBL" id="MEQ2312651.1"/>
    </source>
</evidence>
<dbReference type="InterPro" id="IPR036249">
    <property type="entry name" value="Thioredoxin-like_sf"/>
</dbReference>
<evidence type="ECO:0000313" key="2">
    <source>
        <dbReference type="Proteomes" id="UP001469553"/>
    </source>
</evidence>
<name>A0ABV1A310_9TELE</name>
<accession>A0ABV1A310</accession>
<keyword evidence="2" id="KW-1185">Reference proteome</keyword>
<proteinExistence type="predicted"/>
<comment type="caution">
    <text evidence="1">The sequence shown here is derived from an EMBL/GenBank/DDBJ whole genome shotgun (WGS) entry which is preliminary data.</text>
</comment>
<dbReference type="Gene3D" id="3.40.30.10">
    <property type="entry name" value="Glutaredoxin"/>
    <property type="match status" value="1"/>
</dbReference>
<dbReference type="SUPFAM" id="SSF52833">
    <property type="entry name" value="Thioredoxin-like"/>
    <property type="match status" value="1"/>
</dbReference>
<dbReference type="EMBL" id="JAHRIP010079741">
    <property type="protein sequence ID" value="MEQ2312651.1"/>
    <property type="molecule type" value="Genomic_DNA"/>
</dbReference>
<protein>
    <recommendedName>
        <fullName evidence="3">Thioredoxin domain-containing protein</fullName>
    </recommendedName>
</protein>
<reference evidence="1 2" key="1">
    <citation type="submission" date="2021-06" db="EMBL/GenBank/DDBJ databases">
        <authorList>
            <person name="Palmer J.M."/>
        </authorList>
    </citation>
    <scope>NUCLEOTIDE SEQUENCE [LARGE SCALE GENOMIC DNA]</scope>
    <source>
        <strain evidence="1 2">AS_MEX2019</strain>
        <tissue evidence="1">Muscle</tissue>
    </source>
</reference>
<gene>
    <name evidence="1" type="ORF">AMECASPLE_033343</name>
</gene>
<evidence type="ECO:0008006" key="3">
    <source>
        <dbReference type="Google" id="ProtNLM"/>
    </source>
</evidence>
<sequence>MFPLWEELAEALKDREDVVVAQIDASANDINMSMQGSYPSLCLFPALYAERVVVYTGKRRIKDLVKFVDKEMKKAKKDRVKEDEDRRKYIEAMKEEEAKENKSKDEL</sequence>
<dbReference type="PANTHER" id="PTHR45672">
    <property type="entry name" value="PROTEIN DISULFIDE-ISOMERASE C17H9.14C-RELATED"/>
    <property type="match status" value="1"/>
</dbReference>
<dbReference type="Proteomes" id="UP001469553">
    <property type="component" value="Unassembled WGS sequence"/>
</dbReference>
<organism evidence="1 2">
    <name type="scientific">Ameca splendens</name>
    <dbReference type="NCBI Taxonomy" id="208324"/>
    <lineage>
        <taxon>Eukaryota</taxon>
        <taxon>Metazoa</taxon>
        <taxon>Chordata</taxon>
        <taxon>Craniata</taxon>
        <taxon>Vertebrata</taxon>
        <taxon>Euteleostomi</taxon>
        <taxon>Actinopterygii</taxon>
        <taxon>Neopterygii</taxon>
        <taxon>Teleostei</taxon>
        <taxon>Neoteleostei</taxon>
        <taxon>Acanthomorphata</taxon>
        <taxon>Ovalentaria</taxon>
        <taxon>Atherinomorphae</taxon>
        <taxon>Cyprinodontiformes</taxon>
        <taxon>Goodeidae</taxon>
        <taxon>Ameca</taxon>
    </lineage>
</organism>
<dbReference type="InterPro" id="IPR051063">
    <property type="entry name" value="PDI"/>
</dbReference>